<organism evidence="1 2">
    <name type="scientific">Merdimmobilis hominis</name>
    <dbReference type="NCBI Taxonomy" id="2897707"/>
    <lineage>
        <taxon>Bacteria</taxon>
        <taxon>Bacillati</taxon>
        <taxon>Bacillota</taxon>
        <taxon>Clostridia</taxon>
        <taxon>Eubacteriales</taxon>
        <taxon>Oscillospiraceae</taxon>
        <taxon>Merdimmobilis</taxon>
    </lineage>
</organism>
<evidence type="ECO:0000313" key="1">
    <source>
        <dbReference type="EMBL" id="MBM6922043.1"/>
    </source>
</evidence>
<name>A0A938X8U3_9FIRM</name>
<keyword evidence="2" id="KW-1185">Reference proteome</keyword>
<dbReference type="EMBL" id="JACJKY010000050">
    <property type="protein sequence ID" value="MBM6922043.1"/>
    <property type="molecule type" value="Genomic_DNA"/>
</dbReference>
<dbReference type="RefSeq" id="WP_204448423.1">
    <property type="nucleotide sequence ID" value="NZ_JACJKY010000050.1"/>
</dbReference>
<sequence>MTKQEKRNLAIIAVVLSVALAFAVCVSAYFPRKTIGDLLCLTSKNQITKNQITSVTLVSFYRMLGDAVGTEEQQQKIHSAHKDITGTPLAQQYIDAIFEKPVVLQDVKYTGFVGMGQNYLTTANVYITVTNVGDDFPITERDFIISCNSDLELCNVPEVFLYNNYTADYRSKHEEVPPEQLYVFTVPDDELFTSGFIKKQLGVNK</sequence>
<accession>A0A938X8U3</accession>
<reference evidence="1" key="2">
    <citation type="journal article" date="2021" name="Sci. Rep.">
        <title>The distribution of antibiotic resistance genes in chicken gut microbiota commensals.</title>
        <authorList>
            <person name="Juricova H."/>
            <person name="Matiasovicova J."/>
            <person name="Kubasova T."/>
            <person name="Cejkova D."/>
            <person name="Rychlik I."/>
        </authorList>
    </citation>
    <scope>NUCLEOTIDE SEQUENCE</scope>
    <source>
        <strain evidence="1">An559</strain>
    </source>
</reference>
<dbReference type="AlphaFoldDB" id="A0A938X8U3"/>
<evidence type="ECO:0000313" key="2">
    <source>
        <dbReference type="Proteomes" id="UP000774750"/>
    </source>
</evidence>
<gene>
    <name evidence="1" type="ORF">H6A12_12940</name>
</gene>
<proteinExistence type="predicted"/>
<reference evidence="1" key="1">
    <citation type="submission" date="2020-08" db="EMBL/GenBank/DDBJ databases">
        <authorList>
            <person name="Cejkova D."/>
            <person name="Kubasova T."/>
            <person name="Jahodarova E."/>
            <person name="Rychlik I."/>
        </authorList>
    </citation>
    <scope>NUCLEOTIDE SEQUENCE</scope>
    <source>
        <strain evidence="1">An559</strain>
    </source>
</reference>
<protein>
    <submittedName>
        <fullName evidence="1">Uncharacterized protein</fullName>
    </submittedName>
</protein>
<dbReference type="Proteomes" id="UP000774750">
    <property type="component" value="Unassembled WGS sequence"/>
</dbReference>
<comment type="caution">
    <text evidence="1">The sequence shown here is derived from an EMBL/GenBank/DDBJ whole genome shotgun (WGS) entry which is preliminary data.</text>
</comment>